<feature type="domain" description="GyrI-like small molecule binding" evidence="1">
    <location>
        <begin position="20"/>
        <end position="199"/>
    </location>
</feature>
<dbReference type="InterPro" id="IPR008319">
    <property type="entry name" value="GyrI-like_CCH_Lin2189-like"/>
</dbReference>
<name>A0AAE4ME70_9EURY</name>
<dbReference type="Pfam" id="PF06445">
    <property type="entry name" value="GyrI-like"/>
    <property type="match status" value="1"/>
</dbReference>
<protein>
    <recommendedName>
        <fullName evidence="1">GyrI-like small molecule binding domain-containing protein</fullName>
    </recommendedName>
</protein>
<dbReference type="InterPro" id="IPR011256">
    <property type="entry name" value="Reg_factor_effector_dom_sf"/>
</dbReference>
<evidence type="ECO:0000313" key="3">
    <source>
        <dbReference type="Proteomes" id="UP001273136"/>
    </source>
</evidence>
<accession>A0AAE4ME70</accession>
<proteinExistence type="predicted"/>
<dbReference type="EMBL" id="JAWDKA010000005">
    <property type="protein sequence ID" value="MDV0441883.1"/>
    <property type="molecule type" value="Genomic_DNA"/>
</dbReference>
<reference evidence="2" key="1">
    <citation type="submission" date="2023-06" db="EMBL/GenBank/DDBJ databases">
        <title>Genome sequence of Methancorpusculaceae sp. Ag1.</title>
        <authorList>
            <person name="Protasov E."/>
            <person name="Platt K."/>
            <person name="Poehlein A."/>
            <person name="Daniel R."/>
            <person name="Brune A."/>
        </authorList>
    </citation>
    <scope>NUCLEOTIDE SEQUENCE</scope>
    <source>
        <strain evidence="2">Ag1</strain>
    </source>
</reference>
<keyword evidence="3" id="KW-1185">Reference proteome</keyword>
<dbReference type="InterPro" id="IPR029442">
    <property type="entry name" value="GyrI-like"/>
</dbReference>
<dbReference type="Proteomes" id="UP001273136">
    <property type="component" value="Unassembled WGS sequence"/>
</dbReference>
<sequence length="210" mass="24169">MTEKHEWRKEDKTLYLPKNQPELITIPAMKFFMVKGVGDPNTSQTFADHIGLLYSLSYAVRMMPKQGFTPEGYAPYTVYPLEGVWGLVNPELGIADKSNFSYTLMIRQPEFVTDDVISRAKEAVRKKNPDARVDEMIFEEIEEGLAAQMLHIGPYDDEPASFARLAAFLEENHLERTSLLHREIYISDARKSDPAKQKTVLRWTVRKKEV</sequence>
<dbReference type="SUPFAM" id="SSF55136">
    <property type="entry name" value="Probable bacterial effector-binding domain"/>
    <property type="match status" value="1"/>
</dbReference>
<comment type="caution">
    <text evidence="2">The sequence shown here is derived from an EMBL/GenBank/DDBJ whole genome shotgun (WGS) entry which is preliminary data.</text>
</comment>
<dbReference type="PIRSF" id="PIRSF031644">
    <property type="entry name" value="UCP031644"/>
    <property type="match status" value="1"/>
</dbReference>
<evidence type="ECO:0000313" key="2">
    <source>
        <dbReference type="EMBL" id="MDV0441883.1"/>
    </source>
</evidence>
<evidence type="ECO:0000259" key="1">
    <source>
        <dbReference type="Pfam" id="PF06445"/>
    </source>
</evidence>
<gene>
    <name evidence="2" type="ORF">McpAg1_10960</name>
</gene>
<dbReference type="AlphaFoldDB" id="A0AAE4ME70"/>
<dbReference type="Gene3D" id="3.20.80.10">
    <property type="entry name" value="Regulatory factor, effector binding domain"/>
    <property type="match status" value="1"/>
</dbReference>
<dbReference type="RefSeq" id="WP_338094287.1">
    <property type="nucleotide sequence ID" value="NZ_JAWDKA010000005.1"/>
</dbReference>
<organism evidence="2 3">
    <name type="scientific">Methanorbis furvi</name>
    <dbReference type="NCBI Taxonomy" id="3028299"/>
    <lineage>
        <taxon>Archaea</taxon>
        <taxon>Methanobacteriati</taxon>
        <taxon>Methanobacteriota</taxon>
        <taxon>Stenosarchaea group</taxon>
        <taxon>Methanomicrobia</taxon>
        <taxon>Methanomicrobiales</taxon>
        <taxon>Methanocorpusculaceae</taxon>
        <taxon>Methanorbis</taxon>
    </lineage>
</organism>